<dbReference type="Proteomes" id="UP000660262">
    <property type="component" value="Unassembled WGS sequence"/>
</dbReference>
<reference evidence="8" key="1">
    <citation type="submission" date="2020-10" db="EMBL/GenBank/DDBJ databases">
        <title>Unveiling of a novel bifunctional photoreceptor, Dualchrome1, isolated from a cosmopolitan green alga.</title>
        <authorList>
            <person name="Suzuki S."/>
            <person name="Kawachi M."/>
        </authorList>
    </citation>
    <scope>NUCLEOTIDE SEQUENCE</scope>
    <source>
        <strain evidence="8">NIES 2893</strain>
    </source>
</reference>
<keyword evidence="5 7" id="KW-0157">Chromophore</keyword>
<keyword evidence="3 7" id="KW-0602">Photosynthesis</keyword>
<keyword evidence="7" id="KW-0793">Thylakoid</keyword>
<organism evidence="8 9">
    <name type="scientific">Pycnococcus provasolii</name>
    <dbReference type="NCBI Taxonomy" id="41880"/>
    <lineage>
        <taxon>Eukaryota</taxon>
        <taxon>Viridiplantae</taxon>
        <taxon>Chlorophyta</taxon>
        <taxon>Pseudoscourfieldiophyceae</taxon>
        <taxon>Pseudoscourfieldiales</taxon>
        <taxon>Pycnococcaceae</taxon>
        <taxon>Pycnococcus</taxon>
    </lineage>
</organism>
<feature type="binding site" evidence="6">
    <location>
        <position position="142"/>
    </location>
    <ligand>
        <name>chlorophyll a</name>
        <dbReference type="ChEBI" id="CHEBI:58416"/>
        <label>1</label>
    </ligand>
</feature>
<dbReference type="GO" id="GO:0009765">
    <property type="term" value="P:photosynthesis, light harvesting"/>
    <property type="evidence" value="ECO:0007669"/>
    <property type="project" value="InterPro"/>
</dbReference>
<dbReference type="InterPro" id="IPR022796">
    <property type="entry name" value="Chloroa_b-bind"/>
</dbReference>
<dbReference type="GO" id="GO:0009523">
    <property type="term" value="C:photosystem II"/>
    <property type="evidence" value="ECO:0007669"/>
    <property type="project" value="UniProtKB-KW"/>
</dbReference>
<keyword evidence="7" id="KW-0603">Photosystem I</keyword>
<evidence type="ECO:0000256" key="5">
    <source>
        <dbReference type="ARBA" id="ARBA00022991"/>
    </source>
</evidence>
<name>A0A830HQZ6_9CHLO</name>
<proteinExistence type="inferred from homology"/>
<comment type="similarity">
    <text evidence="7">Belongs to the light-harvesting chlorophyll a/b-binding (LHC) protein family.</text>
</comment>
<keyword evidence="4 7" id="KW-0934">Plastid</keyword>
<dbReference type="Gene3D" id="1.10.3460.10">
    <property type="entry name" value="Chlorophyll a/b binding protein domain"/>
    <property type="match status" value="1"/>
</dbReference>
<feature type="binding site" evidence="6">
    <location>
        <position position="137"/>
    </location>
    <ligand>
        <name>chlorophyll a</name>
        <dbReference type="ChEBI" id="CHEBI:58416"/>
        <label>1</label>
    </ligand>
</feature>
<dbReference type="InterPro" id="IPR001344">
    <property type="entry name" value="Chloro_AB-bd_pln"/>
</dbReference>
<keyword evidence="2 7" id="KW-0150">Chloroplast</keyword>
<dbReference type="OrthoDB" id="423598at2759"/>
<feature type="binding site" evidence="6">
    <location>
        <position position="154"/>
    </location>
    <ligand>
        <name>chlorophyll a</name>
        <dbReference type="ChEBI" id="CHEBI:58416"/>
        <label>1</label>
    </ligand>
</feature>
<dbReference type="GO" id="GO:0009522">
    <property type="term" value="C:photosystem I"/>
    <property type="evidence" value="ECO:0007669"/>
    <property type="project" value="UniProtKB-KW"/>
</dbReference>
<evidence type="ECO:0000313" key="9">
    <source>
        <dbReference type="Proteomes" id="UP000660262"/>
    </source>
</evidence>
<sequence>MWLKGSSAPAHLDGSLPGDFGFDPLGLGTDPERLKWFADAEINNGRWAMLGVTGIAGQEALGLNNGGHWFDVAKIGAEGPWNISPISLLPIQFGIMSVIELNRYNAFNGKSDEVGNFSSLFPLDPMNMDSPSMRFKEVKHARLAMLAFVGCFAQYCATGAGPFENVAAHVSNPFGATIFSTLSHLGEA</sequence>
<dbReference type="PANTHER" id="PTHR21649">
    <property type="entry name" value="CHLOROPHYLL A/B BINDING PROTEIN"/>
    <property type="match status" value="1"/>
</dbReference>
<feature type="binding site" evidence="6">
    <location>
        <position position="136"/>
    </location>
    <ligand>
        <name>chlorophyll a</name>
        <dbReference type="ChEBI" id="CHEBI:58416"/>
        <label>1</label>
    </ligand>
</feature>
<dbReference type="AlphaFoldDB" id="A0A830HQZ6"/>
<evidence type="ECO:0000256" key="2">
    <source>
        <dbReference type="ARBA" id="ARBA00022528"/>
    </source>
</evidence>
<feature type="binding site" description="axial binding residue" evidence="6">
    <location>
        <position position="46"/>
    </location>
    <ligand>
        <name>chlorophyll b</name>
        <dbReference type="ChEBI" id="CHEBI:61721"/>
        <label>1</label>
    </ligand>
    <ligandPart>
        <name>Mg</name>
        <dbReference type="ChEBI" id="CHEBI:25107"/>
    </ligandPart>
</feature>
<feature type="binding site" evidence="6">
    <location>
        <position position="41"/>
    </location>
    <ligand>
        <name>chlorophyll a</name>
        <dbReference type="ChEBI" id="CHEBI:58416"/>
        <label>1</label>
    </ligand>
</feature>
<comment type="subcellular location">
    <subcellularLocation>
        <location evidence="7">Plastid</location>
        <location evidence="7">Chloroplast thylakoid membrane</location>
    </subcellularLocation>
</comment>
<keyword evidence="7" id="KW-0604">Photosystem II</keyword>
<comment type="function">
    <text evidence="7">The light-harvesting complex (LHC) functions as a light receptor, it captures and delivers excitation energy to photosystems with which it is closely associated.</text>
</comment>
<dbReference type="SUPFAM" id="SSF103511">
    <property type="entry name" value="Chlorophyll a-b binding protein"/>
    <property type="match status" value="1"/>
</dbReference>
<evidence type="ECO:0000256" key="6">
    <source>
        <dbReference type="PIRSR" id="PIRSR601344-1"/>
    </source>
</evidence>
<keyword evidence="9" id="KW-1185">Reference proteome</keyword>
<gene>
    <name evidence="8" type="ORF">PPROV_000808400</name>
</gene>
<evidence type="ECO:0000256" key="7">
    <source>
        <dbReference type="RuleBase" id="RU363080"/>
    </source>
</evidence>
<evidence type="ECO:0000256" key="3">
    <source>
        <dbReference type="ARBA" id="ARBA00022531"/>
    </source>
</evidence>
<feature type="binding site" evidence="6">
    <location>
        <position position="169"/>
    </location>
    <ligand>
        <name>chlorophyll a</name>
        <dbReference type="ChEBI" id="CHEBI:58416"/>
        <label>1</label>
    </ligand>
</feature>
<evidence type="ECO:0000313" key="8">
    <source>
        <dbReference type="EMBL" id="GHP09348.1"/>
    </source>
</evidence>
<evidence type="ECO:0000256" key="1">
    <source>
        <dbReference type="ARBA" id="ARBA00022494"/>
    </source>
</evidence>
<dbReference type="GO" id="GO:0016168">
    <property type="term" value="F:chlorophyll binding"/>
    <property type="evidence" value="ECO:0007669"/>
    <property type="project" value="UniProtKB-KW"/>
</dbReference>
<comment type="caution">
    <text evidence="8">The sequence shown here is derived from an EMBL/GenBank/DDBJ whole genome shotgun (WGS) entry which is preliminary data.</text>
</comment>
<dbReference type="GO" id="GO:0009535">
    <property type="term" value="C:chloroplast thylakoid membrane"/>
    <property type="evidence" value="ECO:0007669"/>
    <property type="project" value="UniProtKB-SubCell"/>
</dbReference>
<keyword evidence="1 6" id="KW-0148">Chlorophyll</keyword>
<dbReference type="Pfam" id="PF00504">
    <property type="entry name" value="Chloroa_b-bind"/>
    <property type="match status" value="1"/>
</dbReference>
<dbReference type="EMBL" id="BNJQ01000024">
    <property type="protein sequence ID" value="GHP09348.1"/>
    <property type="molecule type" value="Genomic_DNA"/>
</dbReference>
<evidence type="ECO:0000256" key="4">
    <source>
        <dbReference type="ARBA" id="ARBA00022640"/>
    </source>
</evidence>
<protein>
    <recommendedName>
        <fullName evidence="7">Chlorophyll a-b binding protein, chloroplastic</fullName>
    </recommendedName>
</protein>
<accession>A0A830HQZ6</accession>